<dbReference type="SUPFAM" id="SSF55781">
    <property type="entry name" value="GAF domain-like"/>
    <property type="match status" value="2"/>
</dbReference>
<evidence type="ECO:0000256" key="4">
    <source>
        <dbReference type="ARBA" id="ARBA00022679"/>
    </source>
</evidence>
<dbReference type="SMART" id="SM00388">
    <property type="entry name" value="HisKA"/>
    <property type="match status" value="1"/>
</dbReference>
<dbReference type="EMBL" id="LJCR01000727">
    <property type="protein sequence ID" value="KPV51912.1"/>
    <property type="molecule type" value="Genomic_DNA"/>
</dbReference>
<dbReference type="SMART" id="SM00065">
    <property type="entry name" value="GAF"/>
    <property type="match status" value="2"/>
</dbReference>
<dbReference type="Gene3D" id="3.30.565.10">
    <property type="entry name" value="Histidine kinase-like ATPase, C-terminal domain"/>
    <property type="match status" value="1"/>
</dbReference>
<dbReference type="Gene3D" id="1.10.287.130">
    <property type="match status" value="1"/>
</dbReference>
<dbReference type="SMART" id="SM00387">
    <property type="entry name" value="HATPase_c"/>
    <property type="match status" value="1"/>
</dbReference>
<protein>
    <recommendedName>
        <fullName evidence="2">histidine kinase</fullName>
        <ecNumber evidence="2">2.7.13.3</ecNumber>
    </recommendedName>
</protein>
<evidence type="ECO:0000256" key="2">
    <source>
        <dbReference type="ARBA" id="ARBA00012438"/>
    </source>
</evidence>
<proteinExistence type="predicted"/>
<dbReference type="CDD" id="cd00075">
    <property type="entry name" value="HATPase"/>
    <property type="match status" value="1"/>
</dbReference>
<dbReference type="InterPro" id="IPR003594">
    <property type="entry name" value="HATPase_dom"/>
</dbReference>
<dbReference type="InterPro" id="IPR029016">
    <property type="entry name" value="GAF-like_dom_sf"/>
</dbReference>
<keyword evidence="8" id="KW-0902">Two-component regulatory system</keyword>
<dbReference type="InterPro" id="IPR005467">
    <property type="entry name" value="His_kinase_dom"/>
</dbReference>
<dbReference type="PROSITE" id="PS50109">
    <property type="entry name" value="HIS_KIN"/>
    <property type="match status" value="1"/>
</dbReference>
<evidence type="ECO:0000256" key="1">
    <source>
        <dbReference type="ARBA" id="ARBA00000085"/>
    </source>
</evidence>
<gene>
    <name evidence="10" type="ORF">SE17_18535</name>
</gene>
<feature type="non-terminal residue" evidence="10">
    <location>
        <position position="598"/>
    </location>
</feature>
<dbReference type="EC" id="2.7.13.3" evidence="2"/>
<dbReference type="SUPFAM" id="SSF55874">
    <property type="entry name" value="ATPase domain of HSP90 chaperone/DNA topoisomerase II/histidine kinase"/>
    <property type="match status" value="1"/>
</dbReference>
<evidence type="ECO:0000256" key="5">
    <source>
        <dbReference type="ARBA" id="ARBA00022741"/>
    </source>
</evidence>
<dbReference type="InterPro" id="IPR036097">
    <property type="entry name" value="HisK_dim/P_sf"/>
</dbReference>
<dbReference type="PANTHER" id="PTHR43065:SF46">
    <property type="entry name" value="C4-DICARBOXYLATE TRANSPORT SENSOR PROTEIN DCTB"/>
    <property type="match status" value="1"/>
</dbReference>
<comment type="caution">
    <text evidence="10">The sequence shown here is derived from an EMBL/GenBank/DDBJ whole genome shotgun (WGS) entry which is preliminary data.</text>
</comment>
<keyword evidence="4" id="KW-0808">Transferase</keyword>
<keyword evidence="5" id="KW-0547">Nucleotide-binding</keyword>
<evidence type="ECO:0000313" key="10">
    <source>
        <dbReference type="EMBL" id="KPV51912.1"/>
    </source>
</evidence>
<keyword evidence="11" id="KW-1185">Reference proteome</keyword>
<dbReference type="InterPro" id="IPR036890">
    <property type="entry name" value="HATPase_C_sf"/>
</dbReference>
<dbReference type="Pfam" id="PF02518">
    <property type="entry name" value="HATPase_c"/>
    <property type="match status" value="1"/>
</dbReference>
<dbReference type="CDD" id="cd00082">
    <property type="entry name" value="HisKA"/>
    <property type="match status" value="1"/>
</dbReference>
<evidence type="ECO:0000256" key="7">
    <source>
        <dbReference type="ARBA" id="ARBA00022840"/>
    </source>
</evidence>
<dbReference type="PRINTS" id="PR00344">
    <property type="entry name" value="BCTRLSENSOR"/>
</dbReference>
<evidence type="ECO:0000256" key="6">
    <source>
        <dbReference type="ARBA" id="ARBA00022777"/>
    </source>
</evidence>
<evidence type="ECO:0000259" key="9">
    <source>
        <dbReference type="PROSITE" id="PS50109"/>
    </source>
</evidence>
<comment type="catalytic activity">
    <reaction evidence="1">
        <text>ATP + protein L-histidine = ADP + protein N-phospho-L-histidine.</text>
        <dbReference type="EC" id="2.7.13.3"/>
    </reaction>
</comment>
<dbReference type="Proteomes" id="UP000050509">
    <property type="component" value="Unassembled WGS sequence"/>
</dbReference>
<name>A0A0P9FFQ2_9CHLR</name>
<dbReference type="PANTHER" id="PTHR43065">
    <property type="entry name" value="SENSOR HISTIDINE KINASE"/>
    <property type="match status" value="1"/>
</dbReference>
<accession>A0A0P9FFQ2</accession>
<keyword evidence="7" id="KW-0067">ATP-binding</keyword>
<dbReference type="InterPro" id="IPR003661">
    <property type="entry name" value="HisK_dim/P_dom"/>
</dbReference>
<dbReference type="SUPFAM" id="SSF47384">
    <property type="entry name" value="Homodimeric domain of signal transducing histidine kinase"/>
    <property type="match status" value="1"/>
</dbReference>
<reference evidence="10 11" key="1">
    <citation type="submission" date="2015-09" db="EMBL/GenBank/DDBJ databases">
        <title>Draft genome sequence of Kouleothrix aurantiaca JCM 19913.</title>
        <authorList>
            <person name="Hemp J."/>
        </authorList>
    </citation>
    <scope>NUCLEOTIDE SEQUENCE [LARGE SCALE GENOMIC DNA]</scope>
    <source>
        <strain evidence="10 11">COM-B</strain>
    </source>
</reference>
<dbReference type="InterPro" id="IPR004358">
    <property type="entry name" value="Sig_transdc_His_kin-like_C"/>
</dbReference>
<sequence length="598" mass="65529">MTHLTKPRLIQTSPLSSSGANYRRRERADQLATVLRIINQISRIRALDALLETLAEEIHVSLGYASAHIYLTDESRLVLRAVASITGFEPHDEHLISGSSPAALACQQSCLIFSDTFAEQASISTYPNEAVACASIPLISNRQAIGAIEIFTDDPSRWRSADIEALMALVKQSAMIIETSQRNSTEFDQLYAALQSRADQLALVNEISTAVSANLDQHAALQSIVTQMPRAVPCQRVSLASYDAERQILTLRALWFMGAKTTVDVGSEVRLDETEARFAIASGYLHYVSDLSLSPTTYSYRLLSNEFLRSLVHVPIMSGDECLGVLSLMRSEPNSFTGIDLALLNSLSPHIATAFRNASLYTQAQQAYSELAMAQEHTLQTERLRAIGEMASGVAHDFNNLLAIILGHMELMKSGDASQSERSRRAVIQAAQDGAQTVRRIQEFVRTNPEQHSTYVNLAELGDDVVHLTRPRWHSDMIGKGVVIDVRCDLQPVPNVLGNSTELREVVTNLILNAVDAMPHGGALMLTSGVEDGMVWLEVADSGHGIPPEVRARIFEPFYTTKANRGTGLGLAVSRSIALRHNGELSVESEPGRGSRFR</sequence>
<evidence type="ECO:0000256" key="3">
    <source>
        <dbReference type="ARBA" id="ARBA00022553"/>
    </source>
</evidence>
<dbReference type="AlphaFoldDB" id="A0A0P9FFQ2"/>
<dbReference type="GO" id="GO:0000155">
    <property type="term" value="F:phosphorelay sensor kinase activity"/>
    <property type="evidence" value="ECO:0007669"/>
    <property type="project" value="InterPro"/>
</dbReference>
<feature type="domain" description="Histidine kinase" evidence="9">
    <location>
        <begin position="393"/>
        <end position="598"/>
    </location>
</feature>
<evidence type="ECO:0000313" key="11">
    <source>
        <dbReference type="Proteomes" id="UP000050509"/>
    </source>
</evidence>
<dbReference type="Pfam" id="PF13492">
    <property type="entry name" value="GAF_3"/>
    <property type="match status" value="1"/>
</dbReference>
<evidence type="ECO:0000256" key="8">
    <source>
        <dbReference type="ARBA" id="ARBA00023012"/>
    </source>
</evidence>
<keyword evidence="3" id="KW-0597">Phosphoprotein</keyword>
<organism evidence="10 11">
    <name type="scientific">Kouleothrix aurantiaca</name>
    <dbReference type="NCBI Taxonomy" id="186479"/>
    <lineage>
        <taxon>Bacteria</taxon>
        <taxon>Bacillati</taxon>
        <taxon>Chloroflexota</taxon>
        <taxon>Chloroflexia</taxon>
        <taxon>Chloroflexales</taxon>
        <taxon>Roseiflexineae</taxon>
        <taxon>Roseiflexaceae</taxon>
        <taxon>Kouleothrix</taxon>
    </lineage>
</organism>
<keyword evidence="6" id="KW-0418">Kinase</keyword>
<dbReference type="Pfam" id="PF13185">
    <property type="entry name" value="GAF_2"/>
    <property type="match status" value="1"/>
</dbReference>
<dbReference type="InterPro" id="IPR003018">
    <property type="entry name" value="GAF"/>
</dbReference>
<dbReference type="Gene3D" id="3.30.450.40">
    <property type="match status" value="2"/>
</dbReference>
<dbReference type="GO" id="GO:0005524">
    <property type="term" value="F:ATP binding"/>
    <property type="evidence" value="ECO:0007669"/>
    <property type="project" value="UniProtKB-KW"/>
</dbReference>